<dbReference type="SUPFAM" id="SSF50331">
    <property type="entry name" value="MOP-like"/>
    <property type="match status" value="1"/>
</dbReference>
<dbReference type="Gene3D" id="3.40.50.300">
    <property type="entry name" value="P-loop containing nucleotide triphosphate hydrolases"/>
    <property type="match status" value="1"/>
</dbReference>
<keyword evidence="6" id="KW-0408">Iron</keyword>
<dbReference type="GO" id="GO:0016020">
    <property type="term" value="C:membrane"/>
    <property type="evidence" value="ECO:0007669"/>
    <property type="project" value="InterPro"/>
</dbReference>
<keyword evidence="2" id="KW-1003">Cell membrane</keyword>
<keyword evidence="8" id="KW-0472">Membrane</keyword>
<evidence type="ECO:0000256" key="2">
    <source>
        <dbReference type="ARBA" id="ARBA00022475"/>
    </source>
</evidence>
<evidence type="ECO:0000259" key="9">
    <source>
        <dbReference type="PROSITE" id="PS50893"/>
    </source>
</evidence>
<dbReference type="EMBL" id="RJVA01000016">
    <property type="protein sequence ID" value="ROQ89837.1"/>
    <property type="molecule type" value="Genomic_DNA"/>
</dbReference>
<feature type="domain" description="ABC transporter" evidence="9">
    <location>
        <begin position="2"/>
        <end position="231"/>
    </location>
</feature>
<evidence type="ECO:0000256" key="4">
    <source>
        <dbReference type="ARBA" id="ARBA00022741"/>
    </source>
</evidence>
<dbReference type="PANTHER" id="PTHR42781:SF4">
    <property type="entry name" value="SPERMIDINE_PUTRESCINE IMPORT ATP-BINDING PROTEIN POTA"/>
    <property type="match status" value="1"/>
</dbReference>
<dbReference type="PROSITE" id="PS00211">
    <property type="entry name" value="ABC_TRANSPORTER_1"/>
    <property type="match status" value="1"/>
</dbReference>
<comment type="caution">
    <text evidence="10">The sequence shown here is derived from an EMBL/GenBank/DDBJ whole genome shotgun (WGS) entry which is preliminary data.</text>
</comment>
<dbReference type="InterPro" id="IPR017871">
    <property type="entry name" value="ABC_transporter-like_CS"/>
</dbReference>
<keyword evidence="1" id="KW-0813">Transport</keyword>
<evidence type="ECO:0000313" key="11">
    <source>
        <dbReference type="Proteomes" id="UP000276223"/>
    </source>
</evidence>
<dbReference type="InterPro" id="IPR050093">
    <property type="entry name" value="ABC_SmlMolc_Importer"/>
</dbReference>
<organism evidence="10 11">
    <name type="scientific">Desulfosoma caldarium</name>
    <dbReference type="NCBI Taxonomy" id="610254"/>
    <lineage>
        <taxon>Bacteria</taxon>
        <taxon>Pseudomonadati</taxon>
        <taxon>Thermodesulfobacteriota</taxon>
        <taxon>Syntrophobacteria</taxon>
        <taxon>Syntrophobacterales</taxon>
        <taxon>Syntrophobacteraceae</taxon>
        <taxon>Desulfosoma</taxon>
    </lineage>
</organism>
<dbReference type="SMART" id="SM00382">
    <property type="entry name" value="AAA"/>
    <property type="match status" value="1"/>
</dbReference>
<keyword evidence="3" id="KW-0410">Iron transport</keyword>
<evidence type="ECO:0000256" key="6">
    <source>
        <dbReference type="ARBA" id="ARBA00023004"/>
    </source>
</evidence>
<dbReference type="InterPro" id="IPR003593">
    <property type="entry name" value="AAA+_ATPase"/>
</dbReference>
<dbReference type="InterPro" id="IPR003439">
    <property type="entry name" value="ABC_transporter-like_ATP-bd"/>
</dbReference>
<dbReference type="GO" id="GO:0005524">
    <property type="term" value="F:ATP binding"/>
    <property type="evidence" value="ECO:0007669"/>
    <property type="project" value="UniProtKB-KW"/>
</dbReference>
<dbReference type="InterPro" id="IPR008995">
    <property type="entry name" value="Mo/tungstate-bd_C_term_dom"/>
</dbReference>
<dbReference type="Proteomes" id="UP000276223">
    <property type="component" value="Unassembled WGS sequence"/>
</dbReference>
<dbReference type="Pfam" id="PF00005">
    <property type="entry name" value="ABC_tran"/>
    <property type="match status" value="1"/>
</dbReference>
<dbReference type="OrthoDB" id="9809450at2"/>
<dbReference type="InterPro" id="IPR027417">
    <property type="entry name" value="P-loop_NTPase"/>
</dbReference>
<accession>A0A3N1UN03</accession>
<keyword evidence="7" id="KW-0406">Ion transport</keyword>
<evidence type="ECO:0000256" key="5">
    <source>
        <dbReference type="ARBA" id="ARBA00022840"/>
    </source>
</evidence>
<dbReference type="SUPFAM" id="SSF52540">
    <property type="entry name" value="P-loop containing nucleoside triphosphate hydrolases"/>
    <property type="match status" value="1"/>
</dbReference>
<proteinExistence type="predicted"/>
<reference evidence="10 11" key="1">
    <citation type="submission" date="2018-11" db="EMBL/GenBank/DDBJ databases">
        <title>Genomic Encyclopedia of Type Strains, Phase IV (KMG-IV): sequencing the most valuable type-strain genomes for metagenomic binning, comparative biology and taxonomic classification.</title>
        <authorList>
            <person name="Goeker M."/>
        </authorList>
    </citation>
    <scope>NUCLEOTIDE SEQUENCE [LARGE SCALE GENOMIC DNA]</scope>
    <source>
        <strain evidence="10 11">DSM 22027</strain>
    </source>
</reference>
<evidence type="ECO:0000256" key="1">
    <source>
        <dbReference type="ARBA" id="ARBA00022448"/>
    </source>
</evidence>
<gene>
    <name evidence="10" type="ORF">EDC27_2953</name>
</gene>
<name>A0A3N1UN03_9BACT</name>
<evidence type="ECO:0000256" key="3">
    <source>
        <dbReference type="ARBA" id="ARBA00022496"/>
    </source>
</evidence>
<dbReference type="GO" id="GO:0016887">
    <property type="term" value="F:ATP hydrolysis activity"/>
    <property type="evidence" value="ECO:0007669"/>
    <property type="project" value="InterPro"/>
</dbReference>
<evidence type="ECO:0000313" key="10">
    <source>
        <dbReference type="EMBL" id="ROQ89837.1"/>
    </source>
</evidence>
<evidence type="ECO:0000256" key="8">
    <source>
        <dbReference type="ARBA" id="ARBA00023136"/>
    </source>
</evidence>
<keyword evidence="4" id="KW-0547">Nucleotide-binding</keyword>
<protein>
    <submittedName>
        <fullName evidence="10">Molybdate transport system ATP-binding protein</fullName>
    </submittedName>
</protein>
<dbReference type="GO" id="GO:0015408">
    <property type="term" value="F:ABC-type ferric iron transporter activity"/>
    <property type="evidence" value="ECO:0007669"/>
    <property type="project" value="InterPro"/>
</dbReference>
<dbReference type="PANTHER" id="PTHR42781">
    <property type="entry name" value="SPERMIDINE/PUTRESCINE IMPORT ATP-BINDING PROTEIN POTA"/>
    <property type="match status" value="1"/>
</dbReference>
<evidence type="ECO:0000256" key="7">
    <source>
        <dbReference type="ARBA" id="ARBA00023065"/>
    </source>
</evidence>
<keyword evidence="11" id="KW-1185">Reference proteome</keyword>
<dbReference type="Gene3D" id="2.40.50.100">
    <property type="match status" value="1"/>
</dbReference>
<keyword evidence="5 10" id="KW-0067">ATP-binding</keyword>
<dbReference type="PROSITE" id="PS50893">
    <property type="entry name" value="ABC_TRANSPORTER_2"/>
    <property type="match status" value="1"/>
</dbReference>
<dbReference type="AlphaFoldDB" id="A0A3N1UN03"/>
<sequence length="369" mass="41223">MLKLEGITLRTGSFTLNPLSLEIHSGECHALLGPSGAGKSTVLELIVGFRRPAAGRIFLNGKDLTQVPVERRDVGYLPQQLAIFPHLSVKENIMYGIRCRRKPHGNDWAVVESLIDALDLGDLKDRMPANLSGGERQRVALARALAPSPKLLILDEPFSALNETFRRELWGLLKSIQQRYHVTTLMVTHDLEEAFFFGEKIHILIHGTLHQSGPRREVFDRPATLEAARFLGIPNLFPAMVIDKHDHGIVVGLKSLGLQLSIDRNTLGNAEIKKGDSVVLGIRPENVVLHLSGQPCSQNDPRLKGEVVEMVEGIHDLSISFKPYDSDAVIKVTTERHRSETLHHKKIEIILPIDRFFCVPLNRNDCTEE</sequence>
<dbReference type="RefSeq" id="WP_123291491.1">
    <property type="nucleotide sequence ID" value="NZ_RJVA01000016.1"/>
</dbReference>
<dbReference type="InterPro" id="IPR015853">
    <property type="entry name" value="ABC_transpr_FbpC"/>
</dbReference>
<dbReference type="CDD" id="cd03259">
    <property type="entry name" value="ABC_Carb_Solutes_like"/>
    <property type="match status" value="1"/>
</dbReference>